<dbReference type="Pfam" id="PF21243">
    <property type="entry name" value="ECT2_BRCT0"/>
    <property type="match status" value="1"/>
</dbReference>
<dbReference type="GO" id="GO:0005096">
    <property type="term" value="F:GTPase activator activity"/>
    <property type="evidence" value="ECO:0007669"/>
    <property type="project" value="InterPro"/>
</dbReference>
<dbReference type="GO" id="GO:0007399">
    <property type="term" value="P:nervous system development"/>
    <property type="evidence" value="ECO:0007669"/>
    <property type="project" value="TreeGrafter"/>
</dbReference>
<accession>A0A1W4XE07</accession>
<organism evidence="2 3">
    <name type="scientific">Agrilus planipennis</name>
    <name type="common">Emerald ash borer</name>
    <name type="synonym">Agrilus marcopoli</name>
    <dbReference type="NCBI Taxonomy" id="224129"/>
    <lineage>
        <taxon>Eukaryota</taxon>
        <taxon>Metazoa</taxon>
        <taxon>Ecdysozoa</taxon>
        <taxon>Arthropoda</taxon>
        <taxon>Hexapoda</taxon>
        <taxon>Insecta</taxon>
        <taxon>Pterygota</taxon>
        <taxon>Neoptera</taxon>
        <taxon>Endopterygota</taxon>
        <taxon>Coleoptera</taxon>
        <taxon>Polyphaga</taxon>
        <taxon>Elateriformia</taxon>
        <taxon>Buprestoidea</taxon>
        <taxon>Buprestidae</taxon>
        <taxon>Agrilinae</taxon>
        <taxon>Agrilus</taxon>
    </lineage>
</organism>
<dbReference type="Pfam" id="PF12738">
    <property type="entry name" value="PTCB-BRCT"/>
    <property type="match status" value="1"/>
</dbReference>
<keyword evidence="2" id="KW-1185">Reference proteome</keyword>
<dbReference type="GO" id="GO:0005634">
    <property type="term" value="C:nucleus"/>
    <property type="evidence" value="ECO:0007669"/>
    <property type="project" value="InterPro"/>
</dbReference>
<proteinExistence type="predicted"/>
<dbReference type="InterPro" id="IPR001357">
    <property type="entry name" value="BRCT_dom"/>
</dbReference>
<evidence type="ECO:0000259" key="1">
    <source>
        <dbReference type="PROSITE" id="PS50172"/>
    </source>
</evidence>
<dbReference type="PROSITE" id="PS50172">
    <property type="entry name" value="BRCT"/>
    <property type="match status" value="1"/>
</dbReference>
<gene>
    <name evidence="3" type="primary">LOC108740672</name>
</gene>
<dbReference type="GeneID" id="108740672"/>
<dbReference type="OrthoDB" id="9997817at2759"/>
<dbReference type="PANTHER" id="PTHR16777">
    <property type="entry name" value="PROTEIN ECT2"/>
    <property type="match status" value="1"/>
</dbReference>
<dbReference type="Gene3D" id="3.40.50.10190">
    <property type="entry name" value="BRCT domain"/>
    <property type="match status" value="3"/>
</dbReference>
<dbReference type="InParanoid" id="A0A1W4XE07"/>
<evidence type="ECO:0000313" key="3">
    <source>
        <dbReference type="RefSeq" id="XP_018330575.1"/>
    </source>
</evidence>
<dbReference type="PANTHER" id="PTHR16777:SF2">
    <property type="entry name" value="PROTEIN ECT2"/>
    <property type="match status" value="1"/>
</dbReference>
<name>A0A1W4XE07_AGRPL</name>
<dbReference type="GO" id="GO:0005938">
    <property type="term" value="C:cell cortex"/>
    <property type="evidence" value="ECO:0007669"/>
    <property type="project" value="TreeGrafter"/>
</dbReference>
<feature type="domain" description="BRCT" evidence="1">
    <location>
        <begin position="126"/>
        <end position="210"/>
    </location>
</feature>
<dbReference type="SMART" id="SM00292">
    <property type="entry name" value="BRCT"/>
    <property type="match status" value="1"/>
</dbReference>
<dbReference type="GO" id="GO:0005085">
    <property type="term" value="F:guanyl-nucleotide exchange factor activity"/>
    <property type="evidence" value="ECO:0007669"/>
    <property type="project" value="InterPro"/>
</dbReference>
<dbReference type="InterPro" id="IPR049396">
    <property type="entry name" value="ECT2_BRCT0"/>
</dbReference>
<dbReference type="InterPro" id="IPR036420">
    <property type="entry name" value="BRCT_dom_sf"/>
</dbReference>
<dbReference type="RefSeq" id="XP_018330575.1">
    <property type="nucleotide sequence ID" value="XM_018475073.1"/>
</dbReference>
<dbReference type="SUPFAM" id="SSF52113">
    <property type="entry name" value="BRCT domain"/>
    <property type="match status" value="2"/>
</dbReference>
<dbReference type="KEGG" id="apln:108740672"/>
<dbReference type="Proteomes" id="UP000192223">
    <property type="component" value="Unplaced"/>
</dbReference>
<dbReference type="AlphaFoldDB" id="A0A1W4XE07"/>
<reference evidence="3" key="1">
    <citation type="submission" date="2025-08" db="UniProtKB">
        <authorList>
            <consortium name="RefSeq"/>
        </authorList>
    </citation>
    <scope>IDENTIFICATION</scope>
    <source>
        <tissue evidence="3">Entire body</tissue>
    </source>
</reference>
<dbReference type="GO" id="GO:0000281">
    <property type="term" value="P:mitotic cytokinesis"/>
    <property type="evidence" value="ECO:0007669"/>
    <property type="project" value="TreeGrafter"/>
</dbReference>
<dbReference type="STRING" id="224129.A0A1W4XE07"/>
<dbReference type="GO" id="GO:2000431">
    <property type="term" value="P:regulation of cytokinesis, actomyosin contractile ring assembly"/>
    <property type="evidence" value="ECO:0007669"/>
    <property type="project" value="InterPro"/>
</dbReference>
<evidence type="ECO:0000313" key="2">
    <source>
        <dbReference type="Proteomes" id="UP000192223"/>
    </source>
</evidence>
<dbReference type="InterPro" id="IPR026817">
    <property type="entry name" value="Ect2"/>
</dbReference>
<sequence length="570" mass="63813">MDEAIVHIHQQSSISSDSNAEEISRIESHRPSNKQICLTGSVGEDADVCELAKSFGHPVVISENGFEYLGDKSHTTIFILDSFEGDLFNELYKHRQQILGVPALKQLANKNEKLPDNTRPLYNLAMSGVIVCFTGFRNKEDLTKIVPLVHHMGGSIRKEMSTKVTHLIAKASGGDKYKYAITFRVPVINEFWVLNSWDRKDDLEFSATMDAFVAEHKLKPFCGTKVCFVGFPEEEEKHMVEVLEANGGCATTLEDPHCSHVVMDHREAYILEPLESPLNTKSTPVRNSNPFISFTSALSSSPSQINNLNDSSFKYKDVNTVDELFGECSNSKTPNRKIISIKSTPYLETVLEKSHDNCVSSRNAINDNLNATVDVFSSSKRKTNSNLGSDAKRRRNLSYSEKNVKSKRISEFFRSPFDYLSNRRRTIGVAATASNNQNVFSTSGAFEVDVVDDLRRLNDSRDSSGVFSNGKDVRNSLVRKSLFARTFSSAKFKKVPRRRNKKTDFDASSVLISENSICDGARDPMNASCFPDLSTSFMPDAYESRNQQRVCTGSSTRPFTNSVVLTFIFF</sequence>
<protein>
    <submittedName>
        <fullName evidence="3">Uncharacterized protein LOC108740672</fullName>
    </submittedName>
</protein>